<dbReference type="GeneID" id="38472617"/>
<gene>
    <name evidence="12" type="ORF">ATH50_2984</name>
    <name evidence="11" type="ORF">DU502_14985</name>
</gene>
<dbReference type="EMBL" id="REFS01000006">
    <property type="protein sequence ID" value="RMB12829.1"/>
    <property type="molecule type" value="Genomic_DNA"/>
</dbReference>
<comment type="subcellular location">
    <subcellularLocation>
        <location evidence="1">Cell membrane</location>
        <topology evidence="1">Multi-pass membrane protein</topology>
    </subcellularLocation>
</comment>
<dbReference type="PANTHER" id="PTHR33908:SF11">
    <property type="entry name" value="MEMBRANE PROTEIN"/>
    <property type="match status" value="1"/>
</dbReference>
<dbReference type="EMBL" id="CP034145">
    <property type="protein sequence ID" value="AZH26598.1"/>
    <property type="molecule type" value="Genomic_DNA"/>
</dbReference>
<keyword evidence="2" id="KW-1003">Cell membrane</keyword>
<evidence type="ECO:0000256" key="1">
    <source>
        <dbReference type="ARBA" id="ARBA00004651"/>
    </source>
</evidence>
<keyword evidence="14" id="KW-1185">Reference proteome</keyword>
<dbReference type="Proteomes" id="UP000282007">
    <property type="component" value="Chromosome"/>
</dbReference>
<evidence type="ECO:0000256" key="2">
    <source>
        <dbReference type="ARBA" id="ARBA00022475"/>
    </source>
</evidence>
<evidence type="ECO:0000313" key="13">
    <source>
        <dbReference type="Proteomes" id="UP000277326"/>
    </source>
</evidence>
<feature type="transmembrane region" description="Helical" evidence="8">
    <location>
        <begin position="136"/>
        <end position="158"/>
    </location>
</feature>
<feature type="transmembrane region" description="Helical" evidence="8">
    <location>
        <begin position="373"/>
        <end position="394"/>
    </location>
</feature>
<keyword evidence="3 12" id="KW-0328">Glycosyltransferase</keyword>
<reference evidence="11 14" key="2">
    <citation type="submission" date="2018-07" db="EMBL/GenBank/DDBJ databases">
        <title>Genome sequences of Haloplanus aerogenes JCM 16430T.</title>
        <authorList>
            <person name="Kim Y.B."/>
            <person name="Roh S.W."/>
        </authorList>
    </citation>
    <scope>NUCLEOTIDE SEQUENCE [LARGE SCALE GENOMIC DNA]</scope>
    <source>
        <strain evidence="11 14">JCM 16430</strain>
    </source>
</reference>
<keyword evidence="6 8" id="KW-1133">Transmembrane helix</keyword>
<feature type="transmembrane region" description="Helical" evidence="8">
    <location>
        <begin position="333"/>
        <end position="353"/>
    </location>
</feature>
<evidence type="ECO:0000256" key="8">
    <source>
        <dbReference type="SAM" id="Phobius"/>
    </source>
</evidence>
<dbReference type="InterPro" id="IPR038731">
    <property type="entry name" value="RgtA/B/C-like"/>
</dbReference>
<dbReference type="GO" id="GO:0008610">
    <property type="term" value="P:lipid biosynthetic process"/>
    <property type="evidence" value="ECO:0007669"/>
    <property type="project" value="UniProtKB-ARBA"/>
</dbReference>
<dbReference type="PANTHER" id="PTHR33908">
    <property type="entry name" value="MANNOSYLTRANSFERASE YKCB-RELATED"/>
    <property type="match status" value="1"/>
</dbReference>
<dbReference type="OrthoDB" id="157326at2157"/>
<dbReference type="InterPro" id="IPR050297">
    <property type="entry name" value="LipidA_mod_glycosyltrf_83"/>
</dbReference>
<name>A0A3M0CYY3_9EURY</name>
<evidence type="ECO:0000256" key="5">
    <source>
        <dbReference type="ARBA" id="ARBA00022692"/>
    </source>
</evidence>
<feature type="domain" description="Glycosyltransferase RgtA/B/C/D-like" evidence="9">
    <location>
        <begin position="109"/>
        <end position="233"/>
    </location>
</feature>
<feature type="transmembrane region" description="Helical" evidence="8">
    <location>
        <begin position="414"/>
        <end position="435"/>
    </location>
</feature>
<reference evidence="12" key="3">
    <citation type="submission" date="2018-10" db="EMBL/GenBank/DDBJ databases">
        <authorList>
            <person name="Whitman W."/>
            <person name="Huntemann M."/>
            <person name="Clum A."/>
            <person name="Pillay M."/>
            <person name="Palaniappan K."/>
            <person name="Varghese N."/>
            <person name="Mikhailova N."/>
            <person name="Stamatis D."/>
            <person name="Reddy T."/>
            <person name="Daum C."/>
            <person name="Shapiro N."/>
            <person name="Ivanova N."/>
            <person name="Kyrpides N."/>
            <person name="Woyke T."/>
        </authorList>
    </citation>
    <scope>NUCLEOTIDE SEQUENCE</scope>
    <source>
        <strain evidence="12">CGMCC 1.10124</strain>
    </source>
</reference>
<evidence type="ECO:0000256" key="4">
    <source>
        <dbReference type="ARBA" id="ARBA00022679"/>
    </source>
</evidence>
<evidence type="ECO:0000313" key="14">
    <source>
        <dbReference type="Proteomes" id="UP000282007"/>
    </source>
</evidence>
<reference evidence="12 13" key="1">
    <citation type="journal article" date="2015" name="Stand. Genomic Sci.">
        <title>Genomic Encyclopedia of Bacterial and Archaeal Type Strains, Phase III: the genomes of soil and plant-associated and newly described type strains.</title>
        <authorList>
            <person name="Whitman W.B."/>
            <person name="Woyke T."/>
            <person name="Klenk H.P."/>
            <person name="Zhou Y."/>
            <person name="Lilburn T.G."/>
            <person name="Beck B.J."/>
            <person name="De Vos P."/>
            <person name="Vandamme P."/>
            <person name="Eisen J.A."/>
            <person name="Garrity G."/>
            <person name="Hugenholtz P."/>
            <person name="Kyrpides N.C."/>
        </authorList>
    </citation>
    <scope>NUCLEOTIDE SEQUENCE [LARGE SCALE GENOMIC DNA]</scope>
    <source>
        <strain evidence="12 13">CGMCC 1.10124</strain>
    </source>
</reference>
<dbReference type="InterPro" id="IPR057168">
    <property type="entry name" value="DUF7846"/>
</dbReference>
<feature type="domain" description="DUF7846" evidence="10">
    <location>
        <begin position="463"/>
        <end position="638"/>
    </location>
</feature>
<keyword evidence="4 12" id="KW-0808">Transferase</keyword>
<accession>A0A3M0CYY3</accession>
<dbReference type="Proteomes" id="UP000277326">
    <property type="component" value="Unassembled WGS sequence"/>
</dbReference>
<dbReference type="RefSeq" id="WP_121921557.1">
    <property type="nucleotide sequence ID" value="NZ_CP034145.1"/>
</dbReference>
<evidence type="ECO:0000259" key="10">
    <source>
        <dbReference type="Pfam" id="PF25230"/>
    </source>
</evidence>
<protein>
    <submittedName>
        <fullName evidence="12">Dolichyl-phosphate-mannose-protein mannosyltransferase</fullName>
    </submittedName>
</protein>
<feature type="transmembrane region" description="Helical" evidence="8">
    <location>
        <begin position="17"/>
        <end position="38"/>
    </location>
</feature>
<evidence type="ECO:0000313" key="12">
    <source>
        <dbReference type="EMBL" id="RMB12829.1"/>
    </source>
</evidence>
<dbReference type="AlphaFoldDB" id="A0A3M0CYY3"/>
<evidence type="ECO:0000256" key="6">
    <source>
        <dbReference type="ARBA" id="ARBA00022989"/>
    </source>
</evidence>
<feature type="transmembrane region" description="Helical" evidence="8">
    <location>
        <begin position="300"/>
        <end position="321"/>
    </location>
</feature>
<evidence type="ECO:0000259" key="9">
    <source>
        <dbReference type="Pfam" id="PF13231"/>
    </source>
</evidence>
<dbReference type="GO" id="GO:0016763">
    <property type="term" value="F:pentosyltransferase activity"/>
    <property type="evidence" value="ECO:0007669"/>
    <property type="project" value="TreeGrafter"/>
</dbReference>
<sequence length="704" mass="75588">MSDGAGRHVLRTHRHRLTAAALAIAGGLLVFLVATRLFPFHSLNHDEGVYLQQAAMLLDGQLFLYPPVEDAYRPWFFVRAPDGGLYPKYAPVPAAMFAVGNLLGGYRLALAGIAAGNVALTYALTAAAFDRTRGLLAAGFLLASPLFLVDSAVFLPYAPTTLLNLAFAAAYFHSRRTGSRRAAAVAGLAVGLAFFSRPYTAVLFATPLIAHALWTLRGLDRDPVLAQAATAVLGLCGVAAALGYNAVTTGSAFVFPYQAFAPLDGLGFGHREILAYSRQYTPELALRVNARVLSLLFGEWVAAGPLGTVLAAVGVGGLLRHLYRHRTADWRRLVLAGLFVSIPVGNVYFWGNLNVLGDLGRANDGLVAFLGPYYHFDLLVPTAAFAAHGIVLLAGRGRAALQARIADPDRRRQVAVVAVAVCLLVVAVPAATALAEPVQRNAEVTETYRQAYAPVDDVPDGSLVFLPTPYGDWMNHPFQALRNDPGFDGDVVYALRERQFAVVDAHPQRQLYRYTYRGVWAPTTGEAVTPRIQPVEHVAGERVRLGLQLGIPSGVERVSIRLASEHGQAYYVTNGTQSSVERDSTLTPSLVVSDGRARLRGVTPVSNTTTIPVDERDELQVTAFADYGVGNGFSYRVELPTATEDGRTRALTPYLEHCDRPLRCGDEAAYVPESAGPGVSMDADLYVANATVDAEPATRPVASQ</sequence>
<proteinExistence type="predicted"/>
<evidence type="ECO:0000256" key="3">
    <source>
        <dbReference type="ARBA" id="ARBA00022676"/>
    </source>
</evidence>
<dbReference type="KEGG" id="haer:DU502_14985"/>
<evidence type="ECO:0000256" key="7">
    <source>
        <dbReference type="ARBA" id="ARBA00023136"/>
    </source>
</evidence>
<feature type="transmembrane region" description="Helical" evidence="8">
    <location>
        <begin position="106"/>
        <end position="129"/>
    </location>
</feature>
<keyword evidence="7 8" id="KW-0472">Membrane</keyword>
<feature type="transmembrane region" description="Helical" evidence="8">
    <location>
        <begin position="228"/>
        <end position="247"/>
    </location>
</feature>
<dbReference type="GO" id="GO:0005886">
    <property type="term" value="C:plasma membrane"/>
    <property type="evidence" value="ECO:0007669"/>
    <property type="project" value="UniProtKB-SubCell"/>
</dbReference>
<dbReference type="Pfam" id="PF25230">
    <property type="entry name" value="DUF7846"/>
    <property type="match status" value="1"/>
</dbReference>
<organism evidence="12 13">
    <name type="scientific">Haloplanus aerogenes</name>
    <dbReference type="NCBI Taxonomy" id="660522"/>
    <lineage>
        <taxon>Archaea</taxon>
        <taxon>Methanobacteriati</taxon>
        <taxon>Methanobacteriota</taxon>
        <taxon>Stenosarchaea group</taxon>
        <taxon>Halobacteria</taxon>
        <taxon>Halobacteriales</taxon>
        <taxon>Haloferacaceae</taxon>
        <taxon>Haloplanus</taxon>
    </lineage>
</organism>
<dbReference type="Pfam" id="PF13231">
    <property type="entry name" value="PMT_2"/>
    <property type="match status" value="1"/>
</dbReference>
<keyword evidence="5 8" id="KW-0812">Transmembrane</keyword>
<evidence type="ECO:0000313" key="11">
    <source>
        <dbReference type="EMBL" id="AZH26598.1"/>
    </source>
</evidence>